<dbReference type="RefSeq" id="WP_087647710.1">
    <property type="nucleotide sequence ID" value="NZ_FCON02000087.1"/>
</dbReference>
<dbReference type="Proteomes" id="UP000054770">
    <property type="component" value="Unassembled WGS sequence"/>
</dbReference>
<reference evidence="2" key="1">
    <citation type="submission" date="2016-01" db="EMBL/GenBank/DDBJ databases">
        <authorList>
            <person name="Peeters C."/>
        </authorList>
    </citation>
    <scope>NUCLEOTIDE SEQUENCE [LARGE SCALE GENOMIC DNA]</scope>
    <source>
        <strain evidence="2">LMG 22940</strain>
    </source>
</reference>
<dbReference type="InterPro" id="IPR021549">
    <property type="entry name" value="DUF2894"/>
</dbReference>
<name>A0A158KF49_9BURK</name>
<dbReference type="OrthoDB" id="6025757at2"/>
<evidence type="ECO:0000256" key="1">
    <source>
        <dbReference type="SAM" id="MobiDB-lite"/>
    </source>
</evidence>
<gene>
    <name evidence="2" type="ORF">AWB68_05706</name>
</gene>
<keyword evidence="3" id="KW-1185">Reference proteome</keyword>
<accession>A0A158KF49</accession>
<evidence type="ECO:0008006" key="4">
    <source>
        <dbReference type="Google" id="ProtNLM"/>
    </source>
</evidence>
<evidence type="ECO:0000313" key="3">
    <source>
        <dbReference type="Proteomes" id="UP000054770"/>
    </source>
</evidence>
<dbReference type="AlphaFoldDB" id="A0A158KF49"/>
<evidence type="ECO:0000313" key="2">
    <source>
        <dbReference type="EMBL" id="SAL79768.1"/>
    </source>
</evidence>
<feature type="compositionally biased region" description="Basic residues" evidence="1">
    <location>
        <begin position="197"/>
        <end position="206"/>
    </location>
</feature>
<organism evidence="2 3">
    <name type="scientific">Caballeronia choica</name>
    <dbReference type="NCBI Taxonomy" id="326476"/>
    <lineage>
        <taxon>Bacteria</taxon>
        <taxon>Pseudomonadati</taxon>
        <taxon>Pseudomonadota</taxon>
        <taxon>Betaproteobacteria</taxon>
        <taxon>Burkholderiales</taxon>
        <taxon>Burkholderiaceae</taxon>
        <taxon>Caballeronia</taxon>
    </lineage>
</organism>
<comment type="caution">
    <text evidence="2">The sequence shown here is derived from an EMBL/GenBank/DDBJ whole genome shotgun (WGS) entry which is preliminary data.</text>
</comment>
<feature type="region of interest" description="Disordered" evidence="1">
    <location>
        <begin position="186"/>
        <end position="206"/>
    </location>
</feature>
<sequence>MNSGGGTANRARAMLDAWRELGADRLDPVRFSLIVALERRAAGHGGEVRRILDDRLSTLLDAYAEAVAGADCAATAQAAPARGALGGLVDYMAGHAPAEAEGALSYPELEALGYFRDTWSRLSSERQLRQSQAQVPGNAGPLNSNSLVHRSLSLMRELSPGYLQQFLSYVDALSWMEQLNGGSALAKDAPRGGGVRRSVRGRTRQV</sequence>
<dbReference type="EMBL" id="FCON02000087">
    <property type="protein sequence ID" value="SAL79768.1"/>
    <property type="molecule type" value="Genomic_DNA"/>
</dbReference>
<protein>
    <recommendedName>
        <fullName evidence="4">DUF2894 domain-containing protein</fullName>
    </recommendedName>
</protein>
<dbReference type="Pfam" id="PF11445">
    <property type="entry name" value="DUF2894"/>
    <property type="match status" value="1"/>
</dbReference>
<proteinExistence type="predicted"/>